<reference evidence="1" key="1">
    <citation type="submission" date="2022-02" db="EMBL/GenBank/DDBJ databases">
        <title>Plant Genome Project.</title>
        <authorList>
            <person name="Zhang R.-G."/>
        </authorList>
    </citation>
    <scope>NUCLEOTIDE SEQUENCE</scope>
    <source>
        <strain evidence="1">AT1</strain>
    </source>
</reference>
<evidence type="ECO:0000313" key="2">
    <source>
        <dbReference type="Proteomes" id="UP001062846"/>
    </source>
</evidence>
<evidence type="ECO:0000313" key="1">
    <source>
        <dbReference type="EMBL" id="KAI8559990.1"/>
    </source>
</evidence>
<name>A0ACC0P3C0_RHOML</name>
<dbReference type="EMBL" id="CM046391">
    <property type="protein sequence ID" value="KAI8559990.1"/>
    <property type="molecule type" value="Genomic_DNA"/>
</dbReference>
<dbReference type="Proteomes" id="UP001062846">
    <property type="component" value="Chromosome 4"/>
</dbReference>
<accession>A0ACC0P3C0</accession>
<comment type="caution">
    <text evidence="1">The sequence shown here is derived from an EMBL/GenBank/DDBJ whole genome shotgun (WGS) entry which is preliminary data.</text>
</comment>
<sequence>MEDLEMDLALGQDVSATVASVVTRSGRIFQPPNLQARSSSNPPAQRPNVPAAQRNTPLIVPIVLSGAPEDDIIKKQLEQIPAAISVWGLICSSKEHREKLSSTLVHLKDSESTSKGSLNSLPFLSLKAALVWGMFPLPKMPRRGKVRESLEPFKVTLIVTLYVKEEAPLVWDRSSYFGIRKLIPGYLVLRSLLLTTWSDSEDEELAKEKFKKQLAQIKEKTDWLKTFDQGNLELLFS</sequence>
<proteinExistence type="predicted"/>
<organism evidence="1 2">
    <name type="scientific">Rhododendron molle</name>
    <name type="common">Chinese azalea</name>
    <name type="synonym">Azalea mollis</name>
    <dbReference type="NCBI Taxonomy" id="49168"/>
    <lineage>
        <taxon>Eukaryota</taxon>
        <taxon>Viridiplantae</taxon>
        <taxon>Streptophyta</taxon>
        <taxon>Embryophyta</taxon>
        <taxon>Tracheophyta</taxon>
        <taxon>Spermatophyta</taxon>
        <taxon>Magnoliopsida</taxon>
        <taxon>eudicotyledons</taxon>
        <taxon>Gunneridae</taxon>
        <taxon>Pentapetalae</taxon>
        <taxon>asterids</taxon>
        <taxon>Ericales</taxon>
        <taxon>Ericaceae</taxon>
        <taxon>Ericoideae</taxon>
        <taxon>Rhodoreae</taxon>
        <taxon>Rhododendron</taxon>
    </lineage>
</organism>
<keyword evidence="2" id="KW-1185">Reference proteome</keyword>
<gene>
    <name evidence="1" type="ORF">RHMOL_Rhmol04G0220100</name>
</gene>
<protein>
    <submittedName>
        <fullName evidence="1">Uncharacterized protein</fullName>
    </submittedName>
</protein>